<accession>A0A8J4PMU6</accession>
<evidence type="ECO:0000313" key="3">
    <source>
        <dbReference type="EMBL" id="KAF2069830.1"/>
    </source>
</evidence>
<feature type="compositionally biased region" description="Low complexity" evidence="2">
    <location>
        <begin position="798"/>
        <end position="808"/>
    </location>
</feature>
<reference evidence="3" key="1">
    <citation type="submission" date="2020-01" db="EMBL/GenBank/DDBJ databases">
        <title>Development of genomics and gene disruption for Polysphondylium violaceum indicates a role for the polyketide synthase stlB in stalk morphogenesis.</title>
        <authorList>
            <person name="Narita B."/>
            <person name="Kawabe Y."/>
            <person name="Kin K."/>
            <person name="Saito T."/>
            <person name="Gibbs R."/>
            <person name="Kuspa A."/>
            <person name="Muzny D."/>
            <person name="Queller D."/>
            <person name="Richards S."/>
            <person name="Strassman J."/>
            <person name="Sucgang R."/>
            <person name="Worley K."/>
            <person name="Schaap P."/>
        </authorList>
    </citation>
    <scope>NUCLEOTIDE SEQUENCE</scope>
    <source>
        <strain evidence="3">QSvi11</strain>
    </source>
</reference>
<feature type="coiled-coil region" evidence="1">
    <location>
        <begin position="630"/>
        <end position="721"/>
    </location>
</feature>
<feature type="compositionally biased region" description="Polar residues" evidence="2">
    <location>
        <begin position="249"/>
        <end position="278"/>
    </location>
</feature>
<proteinExistence type="predicted"/>
<feature type="region of interest" description="Disordered" evidence="2">
    <location>
        <begin position="798"/>
        <end position="844"/>
    </location>
</feature>
<dbReference type="OrthoDB" id="20326at2759"/>
<name>A0A8J4PMU6_9MYCE</name>
<feature type="region of interest" description="Disordered" evidence="2">
    <location>
        <begin position="350"/>
        <end position="394"/>
    </location>
</feature>
<protein>
    <recommendedName>
        <fullName evidence="5">EF-hand domain-containing protein</fullName>
    </recommendedName>
</protein>
<feature type="compositionally biased region" description="Polar residues" evidence="2">
    <location>
        <begin position="372"/>
        <end position="389"/>
    </location>
</feature>
<dbReference type="EMBL" id="AJWJ01000588">
    <property type="protein sequence ID" value="KAF2069830.1"/>
    <property type="molecule type" value="Genomic_DNA"/>
</dbReference>
<dbReference type="Proteomes" id="UP000695562">
    <property type="component" value="Unassembled WGS sequence"/>
</dbReference>
<evidence type="ECO:0000313" key="4">
    <source>
        <dbReference type="Proteomes" id="UP000695562"/>
    </source>
</evidence>
<evidence type="ECO:0000256" key="1">
    <source>
        <dbReference type="SAM" id="Coils"/>
    </source>
</evidence>
<feature type="compositionally biased region" description="Low complexity" evidence="2">
    <location>
        <begin position="163"/>
        <end position="199"/>
    </location>
</feature>
<feature type="coiled-coil region" evidence="1">
    <location>
        <begin position="474"/>
        <end position="557"/>
    </location>
</feature>
<feature type="region of interest" description="Disordered" evidence="2">
    <location>
        <begin position="137"/>
        <end position="280"/>
    </location>
</feature>
<dbReference type="AlphaFoldDB" id="A0A8J4PMU6"/>
<comment type="caution">
    <text evidence="3">The sequence shown here is derived from an EMBL/GenBank/DDBJ whole genome shotgun (WGS) entry which is preliminary data.</text>
</comment>
<dbReference type="InterPro" id="IPR011992">
    <property type="entry name" value="EF-hand-dom_pair"/>
</dbReference>
<evidence type="ECO:0000256" key="2">
    <source>
        <dbReference type="SAM" id="MobiDB-lite"/>
    </source>
</evidence>
<organism evidence="3 4">
    <name type="scientific">Polysphondylium violaceum</name>
    <dbReference type="NCBI Taxonomy" id="133409"/>
    <lineage>
        <taxon>Eukaryota</taxon>
        <taxon>Amoebozoa</taxon>
        <taxon>Evosea</taxon>
        <taxon>Eumycetozoa</taxon>
        <taxon>Dictyostelia</taxon>
        <taxon>Dictyosteliales</taxon>
        <taxon>Dictyosteliaceae</taxon>
        <taxon>Polysphondylium</taxon>
    </lineage>
</organism>
<feature type="region of interest" description="Disordered" evidence="2">
    <location>
        <begin position="49"/>
        <end position="74"/>
    </location>
</feature>
<keyword evidence="4" id="KW-1185">Reference proteome</keyword>
<gene>
    <name evidence="3" type="ORF">CYY_008852</name>
</gene>
<dbReference type="SUPFAM" id="SSF47473">
    <property type="entry name" value="EF-hand"/>
    <property type="match status" value="1"/>
</dbReference>
<feature type="compositionally biased region" description="Low complexity" evidence="2">
    <location>
        <begin position="206"/>
        <end position="225"/>
    </location>
</feature>
<keyword evidence="1" id="KW-0175">Coiled coil</keyword>
<evidence type="ECO:0008006" key="5">
    <source>
        <dbReference type="Google" id="ProtNLM"/>
    </source>
</evidence>
<sequence>MTLSVVPGEPEANSVAVGIQELDSDSDISGDIDAITSLIETSLILEDSEDEEKVSTSSVGDGRGDDKDNRSITTTQSSSILDNIELKHAIKSLTGVFVSDDFISILKKHIALSGDTEIDFEEFREAFSQITRSLYPGGVPNAHSESISNPPSPPPSPTRSRSHSCSSSSAIDLLSPPNSPRNSDSSSPFSFSPVSSSPPKYITYLSTSPSSSHSPPLGNNSNNHHFVSNTTNIFSKPPPISPRRIGNRPRSSSLKTNHVQPSLEQLNDDQNPTLLNSKPISTTAVTVTPSSSIVTSKKPPIVYSSSTGSNGSFSATSSFLNHQIVHQASPSQSHFNQNDLFKSLLALDEPSTKQNKSKSKPISTTNHHHKSNMYNISPNSSSGQLSPQSEDGDHNQNIFMMEELNNMLVQKSTAIKPKEKEKKKKYTYRIDNEEEEISWATEEFYYDPTLTNLDDLHSIISILKEKYSISKSKSNELEKRLQIAIKVNTELEDELDALKKDYIALSLSNQAIRKNNQNLEQSLEFYSSNTNQLRIGCMNLEKENQSLKKKISSFEDTISNNQKLIESTQKEIEYKEIKYQNEIQHLNHQYSFNIQSVKKEYQKEFENEYKKNKECIVSLEKKKSIIELENTKLRELLEISNEKLDNLEKSYQEKTKEYIIQMEEKQNQNVSQEILSTENQKLLNQLNNLKKQWKKIELQKIIDLKNEIKRTKQEHQHYKSLLLQGINDFKSMENTILTNLHPPNHSSLIAGGGGNSNSNSSGIGNITTNTIEATITTTTTTTTTNLNLNLQSLETPTILLSSPHPSHSSRNRIKDIDPATTTSNSDSLVLKKKLSSNKVKKDPS</sequence>